<keyword evidence="3" id="KW-0520">NAD</keyword>
<dbReference type="Pfam" id="PF02146">
    <property type="entry name" value="SIR2"/>
    <property type="match status" value="1"/>
</dbReference>
<dbReference type="InterPro" id="IPR026591">
    <property type="entry name" value="Sirtuin_cat_small_dom_sf"/>
</dbReference>
<dbReference type="Proteomes" id="UP001430796">
    <property type="component" value="Unassembled WGS sequence"/>
</dbReference>
<feature type="binding site" evidence="4">
    <location>
        <position position="189"/>
    </location>
    <ligand>
        <name>Zn(2+)</name>
        <dbReference type="ChEBI" id="CHEBI:29105"/>
    </ligand>
</feature>
<dbReference type="RefSeq" id="WP_237052988.1">
    <property type="nucleotide sequence ID" value="NZ_JAKJPO010000001.1"/>
</dbReference>
<dbReference type="PANTHER" id="PTHR11085:SF10">
    <property type="entry name" value="NAD-DEPENDENT PROTEIN DEACYLASE SIRTUIN-5, MITOCHONDRIAL-RELATED"/>
    <property type="match status" value="1"/>
</dbReference>
<evidence type="ECO:0000313" key="7">
    <source>
        <dbReference type="Proteomes" id="UP001430796"/>
    </source>
</evidence>
<evidence type="ECO:0000256" key="2">
    <source>
        <dbReference type="ARBA" id="ARBA00022679"/>
    </source>
</evidence>
<evidence type="ECO:0000259" key="5">
    <source>
        <dbReference type="PROSITE" id="PS50305"/>
    </source>
</evidence>
<reference evidence="6" key="1">
    <citation type="submission" date="2022-01" db="EMBL/GenBank/DDBJ databases">
        <title>Lysobacter chinensis sp. nov., a bacterium isolated from cow dung compost.</title>
        <authorList>
            <person name="Liu Y."/>
        </authorList>
    </citation>
    <scope>NUCLEOTIDE SEQUENCE</scope>
    <source>
        <strain evidence="6">TLK-CK17</strain>
    </source>
</reference>
<dbReference type="SUPFAM" id="SSF52467">
    <property type="entry name" value="DHS-like NAD/FAD-binding domain"/>
    <property type="match status" value="1"/>
</dbReference>
<dbReference type="InterPro" id="IPR026590">
    <property type="entry name" value="Ssirtuin_cat_dom"/>
</dbReference>
<keyword evidence="4" id="KW-0862">Zinc</keyword>
<feature type="binding site" evidence="4">
    <location>
        <position position="138"/>
    </location>
    <ligand>
        <name>Zn(2+)</name>
        <dbReference type="ChEBI" id="CHEBI:29105"/>
    </ligand>
</feature>
<dbReference type="Gene3D" id="3.30.1600.10">
    <property type="entry name" value="SIR2/SIRT2 'Small Domain"/>
    <property type="match status" value="1"/>
</dbReference>
<dbReference type="PROSITE" id="PS50305">
    <property type="entry name" value="SIRTUIN"/>
    <property type="match status" value="1"/>
</dbReference>
<dbReference type="EMBL" id="JAKJPO010000001">
    <property type="protein sequence ID" value="MCF7220634.1"/>
    <property type="molecule type" value="Genomic_DNA"/>
</dbReference>
<keyword evidence="4" id="KW-0479">Metal-binding</keyword>
<dbReference type="InterPro" id="IPR050134">
    <property type="entry name" value="NAD-dep_sirtuin_deacylases"/>
</dbReference>
<dbReference type="InterPro" id="IPR029035">
    <property type="entry name" value="DHS-like_NAD/FAD-binding_dom"/>
</dbReference>
<name>A0ABS9HNR5_9GAMM</name>
<reference evidence="6" key="2">
    <citation type="submission" date="2022-01" db="EMBL/GenBank/DDBJ databases">
        <authorList>
            <person name="Zhou L.Y."/>
        </authorList>
    </citation>
    <scope>NUCLEOTIDE SEQUENCE</scope>
    <source>
        <strain evidence="6">TLK-CK17</strain>
    </source>
</reference>
<keyword evidence="2" id="KW-0808">Transferase</keyword>
<gene>
    <name evidence="6" type="ORF">L3V18_02360</name>
</gene>
<feature type="domain" description="Deacetylase sirtuin-type" evidence="5">
    <location>
        <begin position="5"/>
        <end position="283"/>
    </location>
</feature>
<dbReference type="Gene3D" id="3.40.50.1220">
    <property type="entry name" value="TPP-binding domain"/>
    <property type="match status" value="1"/>
</dbReference>
<dbReference type="InterPro" id="IPR003000">
    <property type="entry name" value="Sirtuin"/>
</dbReference>
<dbReference type="EC" id="2.3.1.286" evidence="1"/>
<comment type="caution">
    <text evidence="6">The sequence shown here is derived from an EMBL/GenBank/DDBJ whole genome shotgun (WGS) entry which is preliminary data.</text>
</comment>
<sequence>MTAALPVDAVDACDALADWLRRYRHVFVLTGAGCSTASGIPDYRGSDGNWKRSAPITWQAFSGDPLARARYWARSQVGWPRVAAAGPNPAHLALTRLQALERIERLVTQNVDGLHERAGSRDVIDLHGRIDMTVCLGCGLRMPRAGIQTMLETANPEWTGLDAGSAPDGDADLEGRDFSHYRVPDCDACGGLIKPDVVFFGENVPRARVDAAHAALARADAMLVVGSSLMVYSGYRFARLARGHGLPLAILTHGVNRADPLATLKLEADASTVLPAAVAQMER</sequence>
<feature type="active site" description="Proton acceptor" evidence="4">
    <location>
        <position position="127"/>
    </location>
</feature>
<protein>
    <recommendedName>
        <fullName evidence="1">protein acetyllysine N-acetyltransferase</fullName>
        <ecNumber evidence="1">2.3.1.286</ecNumber>
    </recommendedName>
</protein>
<feature type="binding site" evidence="4">
    <location>
        <position position="135"/>
    </location>
    <ligand>
        <name>Zn(2+)</name>
        <dbReference type="ChEBI" id="CHEBI:29105"/>
    </ligand>
</feature>
<evidence type="ECO:0000256" key="1">
    <source>
        <dbReference type="ARBA" id="ARBA00012928"/>
    </source>
</evidence>
<dbReference type="NCBIfam" id="NF003738">
    <property type="entry name" value="PRK05333.1"/>
    <property type="match status" value="1"/>
</dbReference>
<keyword evidence="7" id="KW-1185">Reference proteome</keyword>
<organism evidence="6 7">
    <name type="scientific">Marilutibacter chinensis</name>
    <dbReference type="NCBI Taxonomy" id="2912247"/>
    <lineage>
        <taxon>Bacteria</taxon>
        <taxon>Pseudomonadati</taxon>
        <taxon>Pseudomonadota</taxon>
        <taxon>Gammaproteobacteria</taxon>
        <taxon>Lysobacterales</taxon>
        <taxon>Lysobacteraceae</taxon>
        <taxon>Marilutibacter</taxon>
    </lineage>
</organism>
<feature type="binding site" evidence="4">
    <location>
        <position position="186"/>
    </location>
    <ligand>
        <name>Zn(2+)</name>
        <dbReference type="ChEBI" id="CHEBI:29105"/>
    </ligand>
</feature>
<evidence type="ECO:0000313" key="6">
    <source>
        <dbReference type="EMBL" id="MCF7220634.1"/>
    </source>
</evidence>
<dbReference type="PANTHER" id="PTHR11085">
    <property type="entry name" value="NAD-DEPENDENT PROTEIN DEACYLASE SIRTUIN-5, MITOCHONDRIAL-RELATED"/>
    <property type="match status" value="1"/>
</dbReference>
<proteinExistence type="predicted"/>
<accession>A0ABS9HNR5</accession>
<evidence type="ECO:0000256" key="3">
    <source>
        <dbReference type="ARBA" id="ARBA00023027"/>
    </source>
</evidence>
<evidence type="ECO:0000256" key="4">
    <source>
        <dbReference type="PROSITE-ProRule" id="PRU00236"/>
    </source>
</evidence>